<organism evidence="7">
    <name type="scientific">gut metagenome</name>
    <dbReference type="NCBI Taxonomy" id="749906"/>
    <lineage>
        <taxon>unclassified sequences</taxon>
        <taxon>metagenomes</taxon>
        <taxon>organismal metagenomes</taxon>
    </lineage>
</organism>
<evidence type="ECO:0000313" key="7">
    <source>
        <dbReference type="EMBL" id="EJX06412.1"/>
    </source>
</evidence>
<dbReference type="InterPro" id="IPR004960">
    <property type="entry name" value="LipA_acyltrans"/>
</dbReference>
<proteinExistence type="predicted"/>
<dbReference type="Pfam" id="PF03279">
    <property type="entry name" value="Lip_A_acyltrans"/>
    <property type="match status" value="1"/>
</dbReference>
<keyword evidence="6 7" id="KW-0012">Acyltransferase</keyword>
<protein>
    <submittedName>
        <fullName evidence="7">Lipid A biosynthesis lauroyl acyltransferase</fullName>
    </submittedName>
</protein>
<dbReference type="GO" id="GO:0005886">
    <property type="term" value="C:plasma membrane"/>
    <property type="evidence" value="ECO:0007669"/>
    <property type="project" value="UniProtKB-SubCell"/>
</dbReference>
<name>J9GGA6_9ZZZZ</name>
<comment type="subcellular location">
    <subcellularLocation>
        <location evidence="1">Cell inner membrane</location>
    </subcellularLocation>
</comment>
<evidence type="ECO:0000256" key="4">
    <source>
        <dbReference type="ARBA" id="ARBA00022679"/>
    </source>
</evidence>
<dbReference type="GO" id="GO:0016746">
    <property type="term" value="F:acyltransferase activity"/>
    <property type="evidence" value="ECO:0007669"/>
    <property type="project" value="UniProtKB-KW"/>
</dbReference>
<sequence>MHWLFKLFSLLPLRVLQVIGAGIGGLSFKLSATLRNRTKENLALAGYSDELLPERIGRNTGRQALESLWVWYRPAETVLKQVSVTPRADQLIRDAMLGQRPIVFMTPHIGCFEVLPVWLAATYYEKTKRKIAVLYRPPRNPILLKIVGKARQAPGIDACPTTITGIKRVIRG</sequence>
<keyword evidence="4 7" id="KW-0808">Transferase</keyword>
<evidence type="ECO:0000256" key="2">
    <source>
        <dbReference type="ARBA" id="ARBA00022475"/>
    </source>
</evidence>
<dbReference type="PANTHER" id="PTHR30606:SF10">
    <property type="entry name" value="PHOSPHATIDYLINOSITOL MANNOSIDE ACYLTRANSFERASE"/>
    <property type="match status" value="1"/>
</dbReference>
<evidence type="ECO:0000256" key="3">
    <source>
        <dbReference type="ARBA" id="ARBA00022519"/>
    </source>
</evidence>
<reference evidence="7" key="1">
    <citation type="journal article" date="2012" name="PLoS ONE">
        <title>Gene sets for utilization of primary and secondary nutrition supplies in the distal gut of endangered iberian lynx.</title>
        <authorList>
            <person name="Alcaide M."/>
            <person name="Messina E."/>
            <person name="Richter M."/>
            <person name="Bargiela R."/>
            <person name="Peplies J."/>
            <person name="Huws S.A."/>
            <person name="Newbold C.J."/>
            <person name="Golyshin P.N."/>
            <person name="Simon M.A."/>
            <person name="Lopez G."/>
            <person name="Yakimov M.M."/>
            <person name="Ferrer M."/>
        </authorList>
    </citation>
    <scope>NUCLEOTIDE SEQUENCE</scope>
</reference>
<evidence type="ECO:0000256" key="1">
    <source>
        <dbReference type="ARBA" id="ARBA00004533"/>
    </source>
</evidence>
<dbReference type="AlphaFoldDB" id="J9GGA6"/>
<keyword evidence="5" id="KW-0472">Membrane</keyword>
<keyword evidence="2" id="KW-1003">Cell membrane</keyword>
<dbReference type="EMBL" id="AMCI01001168">
    <property type="protein sequence ID" value="EJX06412.1"/>
    <property type="molecule type" value="Genomic_DNA"/>
</dbReference>
<keyword evidence="3" id="KW-0997">Cell inner membrane</keyword>
<comment type="caution">
    <text evidence="7">The sequence shown here is derived from an EMBL/GenBank/DDBJ whole genome shotgun (WGS) entry which is preliminary data.</text>
</comment>
<gene>
    <name evidence="7" type="ORF">EVA_05481</name>
</gene>
<evidence type="ECO:0000256" key="5">
    <source>
        <dbReference type="ARBA" id="ARBA00023136"/>
    </source>
</evidence>
<dbReference type="GO" id="GO:0008610">
    <property type="term" value="P:lipid biosynthetic process"/>
    <property type="evidence" value="ECO:0007669"/>
    <property type="project" value="UniProtKB-ARBA"/>
</dbReference>
<accession>J9GGA6</accession>
<dbReference type="PANTHER" id="PTHR30606">
    <property type="entry name" value="LIPID A BIOSYNTHESIS LAUROYL ACYLTRANSFERASE"/>
    <property type="match status" value="1"/>
</dbReference>
<dbReference type="GO" id="GO:1901137">
    <property type="term" value="P:carbohydrate derivative biosynthetic process"/>
    <property type="evidence" value="ECO:0007669"/>
    <property type="project" value="UniProtKB-ARBA"/>
</dbReference>
<evidence type="ECO:0000256" key="6">
    <source>
        <dbReference type="ARBA" id="ARBA00023315"/>
    </source>
</evidence>